<gene>
    <name evidence="1" type="ORF">SAMN05444487_1114</name>
</gene>
<evidence type="ECO:0000313" key="2">
    <source>
        <dbReference type="Proteomes" id="UP000198534"/>
    </source>
</evidence>
<dbReference type="STRING" id="1048340.SAMN05444487_1114"/>
<dbReference type="Proteomes" id="UP000198534">
    <property type="component" value="Unassembled WGS sequence"/>
</dbReference>
<accession>A0A1H2ZBR6</accession>
<protein>
    <recommendedName>
        <fullName evidence="3">DUF3243 domain-containing protein</fullName>
    </recommendedName>
</protein>
<sequence>MSVLNDFDGWKNFLSERVNQAQSIGMDQDSISNVAYELGDYLSQGIDPKNNEERLLKELWDCADEQEQRTMASLMVKMVSDGKNINP</sequence>
<dbReference type="PIRSF" id="PIRSF004764">
    <property type="entry name" value="YmfJ"/>
    <property type="match status" value="1"/>
</dbReference>
<proteinExistence type="predicted"/>
<reference evidence="1 2" key="1">
    <citation type="submission" date="2016-10" db="EMBL/GenBank/DDBJ databases">
        <authorList>
            <person name="de Groot N.N."/>
        </authorList>
    </citation>
    <scope>NUCLEOTIDE SEQUENCE [LARGE SCALE GENOMIC DNA]</scope>
    <source>
        <strain evidence="1 2">DSM 45610</strain>
    </source>
</reference>
<dbReference type="OrthoDB" id="2382009at2"/>
<evidence type="ECO:0008006" key="3">
    <source>
        <dbReference type="Google" id="ProtNLM"/>
    </source>
</evidence>
<dbReference type="RefSeq" id="WP_091740692.1">
    <property type="nucleotide sequence ID" value="NZ_FNNQ01000011.1"/>
</dbReference>
<dbReference type="Gene3D" id="1.10.760.20">
    <property type="entry name" value="Protein of unknown function DUF3243"/>
    <property type="match status" value="1"/>
</dbReference>
<dbReference type="AlphaFoldDB" id="A0A1H2ZBR6"/>
<dbReference type="EMBL" id="FNNQ01000011">
    <property type="protein sequence ID" value="SDX14922.1"/>
    <property type="molecule type" value="Genomic_DNA"/>
</dbReference>
<organism evidence="1 2">
    <name type="scientific">Marininema mesophilum</name>
    <dbReference type="NCBI Taxonomy" id="1048340"/>
    <lineage>
        <taxon>Bacteria</taxon>
        <taxon>Bacillati</taxon>
        <taxon>Bacillota</taxon>
        <taxon>Bacilli</taxon>
        <taxon>Bacillales</taxon>
        <taxon>Thermoactinomycetaceae</taxon>
        <taxon>Marininema</taxon>
    </lineage>
</organism>
<evidence type="ECO:0000313" key="1">
    <source>
        <dbReference type="EMBL" id="SDX14922.1"/>
    </source>
</evidence>
<dbReference type="Pfam" id="PF11588">
    <property type="entry name" value="DUF3243"/>
    <property type="match status" value="1"/>
</dbReference>
<dbReference type="InterPro" id="IPR038292">
    <property type="entry name" value="YmfJ/YflH_sf"/>
</dbReference>
<name>A0A1H2ZBR6_9BACL</name>
<dbReference type="InterPro" id="IPR021637">
    <property type="entry name" value="DUF3243"/>
</dbReference>
<keyword evidence="2" id="KW-1185">Reference proteome</keyword>
<dbReference type="InterPro" id="IPR024702">
    <property type="entry name" value="Uncharacterised_YmfJ"/>
</dbReference>